<dbReference type="RefSeq" id="WP_133393240.1">
    <property type="nucleotide sequence ID" value="NZ_SMTG01000002.1"/>
</dbReference>
<evidence type="ECO:0000313" key="2">
    <source>
        <dbReference type="EMBL" id="TDK33835.1"/>
    </source>
</evidence>
<reference evidence="2 3" key="1">
    <citation type="submission" date="2019-03" db="EMBL/GenBank/DDBJ databases">
        <title>Luteimonas zhaokaii sp.nov., isolated from the rectal contents of Plateau pika in Yushu, Qinghai Province, China.</title>
        <authorList>
            <person name="Zhang G."/>
        </authorList>
    </citation>
    <scope>NUCLEOTIDE SEQUENCE [LARGE SCALE GENOMIC DNA]</scope>
    <source>
        <strain evidence="2 3">THG-MD21</strain>
    </source>
</reference>
<accession>A0A4R5UEU1</accession>
<name>A0A4R5UEU1_9GAMM</name>
<gene>
    <name evidence="2" type="ORF">E2F49_07580</name>
</gene>
<sequence>MPRRPTSFLLLAALAAPALHAPVADAQIRRCTAPDGGTVYTDRACAAVGAVASTPARGAAQTRLPRISCQRNLRGLTQELQYAIQQRDTNRLAGLYHWQGISHSGGYRILERLDAIAQRPLIDITAQRPAQTVVAPERSGFTGWVSARDIPTAVPERPPNALRVDQAGDSGAGTVQTVFGLRRHLGCWWLSL</sequence>
<protein>
    <recommendedName>
        <fullName evidence="4">DUF4124 domain-containing protein</fullName>
    </recommendedName>
</protein>
<feature type="signal peptide" evidence="1">
    <location>
        <begin position="1"/>
        <end position="26"/>
    </location>
</feature>
<feature type="chain" id="PRO_5020563955" description="DUF4124 domain-containing protein" evidence="1">
    <location>
        <begin position="27"/>
        <end position="192"/>
    </location>
</feature>
<proteinExistence type="predicted"/>
<comment type="caution">
    <text evidence="2">The sequence shown here is derived from an EMBL/GenBank/DDBJ whole genome shotgun (WGS) entry which is preliminary data.</text>
</comment>
<evidence type="ECO:0000313" key="3">
    <source>
        <dbReference type="Proteomes" id="UP000295543"/>
    </source>
</evidence>
<dbReference type="Proteomes" id="UP000295543">
    <property type="component" value="Unassembled WGS sequence"/>
</dbReference>
<evidence type="ECO:0008006" key="4">
    <source>
        <dbReference type="Google" id="ProtNLM"/>
    </source>
</evidence>
<dbReference type="AlphaFoldDB" id="A0A4R5UEU1"/>
<dbReference type="OrthoDB" id="5956287at2"/>
<keyword evidence="3" id="KW-1185">Reference proteome</keyword>
<dbReference type="EMBL" id="SMTG01000002">
    <property type="protein sequence ID" value="TDK33835.1"/>
    <property type="molecule type" value="Genomic_DNA"/>
</dbReference>
<evidence type="ECO:0000256" key="1">
    <source>
        <dbReference type="SAM" id="SignalP"/>
    </source>
</evidence>
<organism evidence="2 3">
    <name type="scientific">Luteimonas terrae</name>
    <dbReference type="NCBI Taxonomy" id="1530191"/>
    <lineage>
        <taxon>Bacteria</taxon>
        <taxon>Pseudomonadati</taxon>
        <taxon>Pseudomonadota</taxon>
        <taxon>Gammaproteobacteria</taxon>
        <taxon>Lysobacterales</taxon>
        <taxon>Lysobacteraceae</taxon>
        <taxon>Luteimonas</taxon>
    </lineage>
</organism>
<keyword evidence="1" id="KW-0732">Signal</keyword>